<gene>
    <name evidence="2" type="ORF">LNP07_02670</name>
</gene>
<keyword evidence="3" id="KW-1185">Reference proteome</keyword>
<accession>A0ABT0I0P9</accession>
<dbReference type="InterPro" id="IPR052189">
    <property type="entry name" value="L-asp_N-monooxygenase_NS-form"/>
</dbReference>
<evidence type="ECO:0000313" key="2">
    <source>
        <dbReference type="EMBL" id="MCK8624410.1"/>
    </source>
</evidence>
<evidence type="ECO:0000259" key="1">
    <source>
        <dbReference type="Pfam" id="PF13454"/>
    </source>
</evidence>
<dbReference type="PANTHER" id="PTHR40254">
    <property type="entry name" value="BLR0577 PROTEIN"/>
    <property type="match status" value="1"/>
</dbReference>
<dbReference type="Gene3D" id="3.50.50.60">
    <property type="entry name" value="FAD/NAD(P)-binding domain"/>
    <property type="match status" value="1"/>
</dbReference>
<proteinExistence type="predicted"/>
<dbReference type="RefSeq" id="WP_248601546.1">
    <property type="nucleotide sequence ID" value="NZ_JAJIAO010000002.1"/>
</dbReference>
<dbReference type="PANTHER" id="PTHR40254:SF1">
    <property type="entry name" value="BLR0577 PROTEIN"/>
    <property type="match status" value="1"/>
</dbReference>
<dbReference type="InterPro" id="IPR036188">
    <property type="entry name" value="FAD/NAD-bd_sf"/>
</dbReference>
<dbReference type="InterPro" id="IPR038732">
    <property type="entry name" value="HpyO/CreE_NAD-binding"/>
</dbReference>
<reference evidence="2 3" key="1">
    <citation type="submission" date="2021-11" db="EMBL/GenBank/DDBJ databases">
        <title>Comparative genomics of bee honey and flower isolates.</title>
        <authorList>
            <person name="Bechtner J.D."/>
            <person name="Gallus M.K."/>
            <person name="Ehrmann M."/>
        </authorList>
    </citation>
    <scope>NUCLEOTIDE SEQUENCE [LARGE SCALE GENOMIC DNA]</scope>
    <source>
        <strain evidence="2 3">M161</strain>
    </source>
</reference>
<name>A0ABT0I0P9_9LACO</name>
<sequence>MKVAIIGAGPRGLIASYNLLKDFQKTGENLEINLFDKKDIGGRVWNANQSPYLIMNTPATEITLFNYDDPYKKSLYEWCKSDDSQKFMETASIEHKQQLIDAAKNLSSNGYADRALLGVYCKWFFQNYILTQQNEHLSIKFMKNSLVDNISVSTNQKYTIILGNQDKITNFNKIIISLGQQENHLTENETSLYKYAKDHNLNYFLPGYPSEQPVEKIPANENVIIRGLGLSFNDYVSLLTIGRGGKFIQNGDSLKYIPSGKEPKIIAGSRRGVPYFPKALSQKTYDEKFEGHFLIPSVIKKNLTDGKLKYEDLVRLLKLDIEYRYYTLLINRKYSKIELKAFQNDFIQNNGTINFEQKYNIDKSDIFNWEKMLNPVAGVKITTTDDYQKDLLEWLDFIIKDAKLGSKTGPITASIEMLRDLRSNIRWIVANQLLSSEDYVNKFQKQFMSTISFLSMGAPVIRSEQLAALIRADIVKILGPQMMLIGADKTYKTCSMFYKKEIFSANNLIEARIPKASTKYSKNILVENLIESKLIHLDTLQTDDGKNLTTDSIDIDLKTNNIKDSSGKLNHNIYVWGLSTAGKYFIPSAFPTPSKNDENILMAQKISHQIVNEL</sequence>
<comment type="caution">
    <text evidence="2">The sequence shown here is derived from an EMBL/GenBank/DDBJ whole genome shotgun (WGS) entry which is preliminary data.</text>
</comment>
<protein>
    <submittedName>
        <fullName evidence="2">FAD/NAD(P)-binding protein</fullName>
    </submittedName>
</protein>
<dbReference type="EMBL" id="JAJIAO010000002">
    <property type="protein sequence ID" value="MCK8624410.1"/>
    <property type="molecule type" value="Genomic_DNA"/>
</dbReference>
<dbReference type="SUPFAM" id="SSF51905">
    <property type="entry name" value="FAD/NAD(P)-binding domain"/>
    <property type="match status" value="1"/>
</dbReference>
<dbReference type="Proteomes" id="UP001522905">
    <property type="component" value="Unassembled WGS sequence"/>
</dbReference>
<organism evidence="2 3">
    <name type="scientific">Apilactobacillus xinyiensis</name>
    <dbReference type="NCBI Taxonomy" id="2841032"/>
    <lineage>
        <taxon>Bacteria</taxon>
        <taxon>Bacillati</taxon>
        <taxon>Bacillota</taxon>
        <taxon>Bacilli</taxon>
        <taxon>Lactobacillales</taxon>
        <taxon>Lactobacillaceae</taxon>
        <taxon>Apilactobacillus</taxon>
    </lineage>
</organism>
<dbReference type="Pfam" id="PF13454">
    <property type="entry name" value="NAD_binding_9"/>
    <property type="match status" value="1"/>
</dbReference>
<feature type="domain" description="FAD-dependent urate hydroxylase HpyO/Asp monooxygenase CreE-like FAD/NAD(P)-binding" evidence="1">
    <location>
        <begin position="4"/>
        <end position="180"/>
    </location>
</feature>
<evidence type="ECO:0000313" key="3">
    <source>
        <dbReference type="Proteomes" id="UP001522905"/>
    </source>
</evidence>